<evidence type="ECO:0000313" key="3">
    <source>
        <dbReference type="EMBL" id="OXA48662.1"/>
    </source>
</evidence>
<accession>A0A226DT46</accession>
<proteinExistence type="predicted"/>
<feature type="compositionally biased region" description="Polar residues" evidence="1">
    <location>
        <begin position="98"/>
        <end position="119"/>
    </location>
</feature>
<name>A0A226DT46_FOLCA</name>
<evidence type="ECO:0000313" key="4">
    <source>
        <dbReference type="Proteomes" id="UP000198287"/>
    </source>
</evidence>
<feature type="domain" description="C2H2-type" evidence="2">
    <location>
        <begin position="276"/>
        <end position="297"/>
    </location>
</feature>
<feature type="compositionally biased region" description="Polar residues" evidence="1">
    <location>
        <begin position="70"/>
        <end position="88"/>
    </location>
</feature>
<feature type="region of interest" description="Disordered" evidence="1">
    <location>
        <begin position="132"/>
        <end position="206"/>
    </location>
</feature>
<keyword evidence="4" id="KW-1185">Reference proteome</keyword>
<dbReference type="AlphaFoldDB" id="A0A226DT46"/>
<comment type="caution">
    <text evidence="3">The sequence shown here is derived from an EMBL/GenBank/DDBJ whole genome shotgun (WGS) entry which is preliminary data.</text>
</comment>
<dbReference type="Gene3D" id="3.30.160.60">
    <property type="entry name" value="Classic Zinc Finger"/>
    <property type="match status" value="1"/>
</dbReference>
<reference evidence="3 4" key="1">
    <citation type="submission" date="2015-12" db="EMBL/GenBank/DDBJ databases">
        <title>The genome of Folsomia candida.</title>
        <authorList>
            <person name="Faddeeva A."/>
            <person name="Derks M.F."/>
            <person name="Anvar Y."/>
            <person name="Smit S."/>
            <person name="Van Straalen N."/>
            <person name="Roelofs D."/>
        </authorList>
    </citation>
    <scope>NUCLEOTIDE SEQUENCE [LARGE SCALE GENOMIC DNA]</scope>
    <source>
        <strain evidence="3 4">VU population</strain>
        <tissue evidence="3">Whole body</tissue>
    </source>
</reference>
<feature type="compositionally biased region" description="Polar residues" evidence="1">
    <location>
        <begin position="185"/>
        <end position="199"/>
    </location>
</feature>
<protein>
    <submittedName>
        <fullName evidence="3">Zinc finger protein MSN2</fullName>
    </submittedName>
</protein>
<evidence type="ECO:0000259" key="2">
    <source>
        <dbReference type="PROSITE" id="PS00028"/>
    </source>
</evidence>
<organism evidence="3 4">
    <name type="scientific">Folsomia candida</name>
    <name type="common">Springtail</name>
    <dbReference type="NCBI Taxonomy" id="158441"/>
    <lineage>
        <taxon>Eukaryota</taxon>
        <taxon>Metazoa</taxon>
        <taxon>Ecdysozoa</taxon>
        <taxon>Arthropoda</taxon>
        <taxon>Hexapoda</taxon>
        <taxon>Collembola</taxon>
        <taxon>Entomobryomorpha</taxon>
        <taxon>Isotomoidea</taxon>
        <taxon>Isotomidae</taxon>
        <taxon>Proisotominae</taxon>
        <taxon>Folsomia</taxon>
    </lineage>
</organism>
<dbReference type="EMBL" id="LNIX01000011">
    <property type="protein sequence ID" value="OXA48662.1"/>
    <property type="molecule type" value="Genomic_DNA"/>
</dbReference>
<sequence>MENNNGLIFLESVNPLQIKNSTIEDTKFGEKVTKNVFKIGLDNLQKILSMDFPKPKSPRDTALSPLKVQPPQTNFKFPQRQNSVTSPEVNRETKRLKSMQNPDSRNSIHNSQNLTTSSFLPIKENDTIYANNQNTYSGTTQNPPKSVPLLNPKKINPTKNSTSSKKPLVASTPPPKPLHVKRQNLESNATKGKTISQQSKDPEVRRSRRINHEFWKEVQEREYAEILASRGWTWDDEDDVIEEVEMIDWRSNFVKVSEHGRNFMVKKESNQPKKQCHICPDQFDNEISLWDHVIETHCKQDKHDCLICNVSFSRPMELHRHNVSNHYDIDEME</sequence>
<feature type="region of interest" description="Disordered" evidence="1">
    <location>
        <begin position="51"/>
        <end position="119"/>
    </location>
</feature>
<feature type="compositionally biased region" description="Polar residues" evidence="1">
    <location>
        <begin position="132"/>
        <end position="144"/>
    </location>
</feature>
<gene>
    <name evidence="3" type="ORF">Fcan01_16731</name>
</gene>
<dbReference type="PROSITE" id="PS00028">
    <property type="entry name" value="ZINC_FINGER_C2H2_1"/>
    <property type="match status" value="2"/>
</dbReference>
<dbReference type="Proteomes" id="UP000198287">
    <property type="component" value="Unassembled WGS sequence"/>
</dbReference>
<evidence type="ECO:0000256" key="1">
    <source>
        <dbReference type="SAM" id="MobiDB-lite"/>
    </source>
</evidence>
<feature type="domain" description="C2H2-type" evidence="2">
    <location>
        <begin position="305"/>
        <end position="326"/>
    </location>
</feature>
<dbReference type="InterPro" id="IPR013087">
    <property type="entry name" value="Znf_C2H2_type"/>
</dbReference>
<dbReference type="SMART" id="SM00355">
    <property type="entry name" value="ZnF_C2H2"/>
    <property type="match status" value="2"/>
</dbReference>